<organism evidence="1 2">
    <name type="scientific">Caerostris darwini</name>
    <dbReference type="NCBI Taxonomy" id="1538125"/>
    <lineage>
        <taxon>Eukaryota</taxon>
        <taxon>Metazoa</taxon>
        <taxon>Ecdysozoa</taxon>
        <taxon>Arthropoda</taxon>
        <taxon>Chelicerata</taxon>
        <taxon>Arachnida</taxon>
        <taxon>Araneae</taxon>
        <taxon>Araneomorphae</taxon>
        <taxon>Entelegynae</taxon>
        <taxon>Araneoidea</taxon>
        <taxon>Araneidae</taxon>
        <taxon>Caerostris</taxon>
    </lineage>
</organism>
<evidence type="ECO:0000313" key="2">
    <source>
        <dbReference type="Proteomes" id="UP001054837"/>
    </source>
</evidence>
<proteinExistence type="predicted"/>
<gene>
    <name evidence="1" type="ORF">CDAR_287441</name>
</gene>
<comment type="caution">
    <text evidence="1">The sequence shown here is derived from an EMBL/GenBank/DDBJ whole genome shotgun (WGS) entry which is preliminary data.</text>
</comment>
<protein>
    <submittedName>
        <fullName evidence="1">Uncharacterized protein</fullName>
    </submittedName>
</protein>
<keyword evidence="2" id="KW-1185">Reference proteome</keyword>
<accession>A0AAV4WZU0</accession>
<evidence type="ECO:0000313" key="1">
    <source>
        <dbReference type="EMBL" id="GIY88435.1"/>
    </source>
</evidence>
<dbReference type="Proteomes" id="UP001054837">
    <property type="component" value="Unassembled WGS sequence"/>
</dbReference>
<dbReference type="EMBL" id="BPLQ01015493">
    <property type="protein sequence ID" value="GIY88435.1"/>
    <property type="molecule type" value="Genomic_DNA"/>
</dbReference>
<name>A0AAV4WZU0_9ARAC</name>
<reference evidence="1 2" key="1">
    <citation type="submission" date="2021-06" db="EMBL/GenBank/DDBJ databases">
        <title>Caerostris darwini draft genome.</title>
        <authorList>
            <person name="Kono N."/>
            <person name="Arakawa K."/>
        </authorList>
    </citation>
    <scope>NUCLEOTIDE SEQUENCE [LARGE SCALE GENOMIC DNA]</scope>
</reference>
<dbReference type="AlphaFoldDB" id="A0AAV4WZU0"/>
<sequence>MNFLWISDYDRHSNTFKKMKCQQTSVNPDSVLRANTLGSLGIPHFLLLEWRNSELANAIEREIPDKSPAPTSVRQASIHLLFIAILHPDAS</sequence>